<dbReference type="InterPro" id="IPR012337">
    <property type="entry name" value="RNaseH-like_sf"/>
</dbReference>
<organism evidence="3 4">
    <name type="scientific">Didymodactylos carnosus</name>
    <dbReference type="NCBI Taxonomy" id="1234261"/>
    <lineage>
        <taxon>Eukaryota</taxon>
        <taxon>Metazoa</taxon>
        <taxon>Spiralia</taxon>
        <taxon>Gnathifera</taxon>
        <taxon>Rotifera</taxon>
        <taxon>Eurotatoria</taxon>
        <taxon>Bdelloidea</taxon>
        <taxon>Philodinida</taxon>
        <taxon>Philodinidae</taxon>
        <taxon>Didymodactylos</taxon>
    </lineage>
</organism>
<dbReference type="GO" id="GO:0003676">
    <property type="term" value="F:nucleic acid binding"/>
    <property type="evidence" value="ECO:0007669"/>
    <property type="project" value="InterPro"/>
</dbReference>
<dbReference type="Pfam" id="PF00665">
    <property type="entry name" value="rve"/>
    <property type="match status" value="1"/>
</dbReference>
<comment type="caution">
    <text evidence="3">The sequence shown here is derived from an EMBL/GenBank/DDBJ whole genome shotgun (WGS) entry which is preliminary data.</text>
</comment>
<dbReference type="EMBL" id="CAJOBA010001463">
    <property type="protein sequence ID" value="CAF3597230.1"/>
    <property type="molecule type" value="Genomic_DNA"/>
</dbReference>
<dbReference type="InterPro" id="IPR001584">
    <property type="entry name" value="Integrase_cat-core"/>
</dbReference>
<evidence type="ECO:0000313" key="2">
    <source>
        <dbReference type="EMBL" id="CAF0813327.1"/>
    </source>
</evidence>
<dbReference type="PANTHER" id="PTHR46585:SF3">
    <property type="entry name" value="INTEGRASE CATALYTIC DOMAIN-CONTAINING PROTEIN"/>
    <property type="match status" value="1"/>
</dbReference>
<dbReference type="Proteomes" id="UP000682733">
    <property type="component" value="Unassembled WGS sequence"/>
</dbReference>
<gene>
    <name evidence="2" type="ORF">OVA965_LOCUS5262</name>
    <name evidence="3" type="ORF">TMI583_LOCUS5260</name>
</gene>
<name>A0A8S2H4A7_9BILA</name>
<dbReference type="PROSITE" id="PS50994">
    <property type="entry name" value="INTEGRASE"/>
    <property type="match status" value="1"/>
</dbReference>
<dbReference type="PANTHER" id="PTHR46585">
    <property type="entry name" value="INTEGRASE CORE DOMAIN CONTAINING PROTEIN"/>
    <property type="match status" value="1"/>
</dbReference>
<dbReference type="EMBL" id="CAJNOK010001463">
    <property type="protein sequence ID" value="CAF0813327.1"/>
    <property type="molecule type" value="Genomic_DNA"/>
</dbReference>
<evidence type="ECO:0000259" key="1">
    <source>
        <dbReference type="PROSITE" id="PS50994"/>
    </source>
</evidence>
<protein>
    <recommendedName>
        <fullName evidence="1">Integrase catalytic domain-containing protein</fullName>
    </recommendedName>
</protein>
<evidence type="ECO:0000313" key="3">
    <source>
        <dbReference type="EMBL" id="CAF3597230.1"/>
    </source>
</evidence>
<dbReference type="InterPro" id="IPR036397">
    <property type="entry name" value="RNaseH_sf"/>
</dbReference>
<dbReference type="AlphaFoldDB" id="A0A8S2H4A7"/>
<feature type="domain" description="Integrase catalytic" evidence="1">
    <location>
        <begin position="1"/>
        <end position="162"/>
    </location>
</feature>
<sequence>MTKLQIDWIDMRTRPDAISSDAVFQWILNCIDHFSKFSWAFALKNKSAAEVAKCLRDLFYVSDPPRPLHSDNGGQFVANVIVELKVLFPSMCFVRGRPRHLQPQGCVERANGVLISALGKWMSDENSSHWSEGLLPPVVYGINTRMSSTTKCTPYEVKSDQEFWRIVKDNDIQGEEQLPTPIEDSLDQTNLGDSNTNSSAIIENESYALYPDNPKLDDTTYVAACLLSLSYTSVCTAPVLNPSFLIDNLISFDSPPSKNASHVLLAPPSVIVSDNFVRRFDILDELNSIVESCVGAEVIANLTSDASQSPVVTIPSTLFTANAPCSSSSLVFSVPSPRHELVRKQATENYLTTANKKRKYYDEHLRNLADKFNQGDCVGIKIRDVDRTNTDPKILPCVIHTKEKKSEDFVFELACQFGILTTKFGVQSLVDLKTACPTELKNLDTFDLNVITVIEASKLFVRGASTATYDCKSDCATKRCPCKKSNVKCSTTCQYLNI</sequence>
<dbReference type="Proteomes" id="UP000677228">
    <property type="component" value="Unassembled WGS sequence"/>
</dbReference>
<proteinExistence type="predicted"/>
<evidence type="ECO:0000313" key="4">
    <source>
        <dbReference type="Proteomes" id="UP000682733"/>
    </source>
</evidence>
<dbReference type="GO" id="GO:0015074">
    <property type="term" value="P:DNA integration"/>
    <property type="evidence" value="ECO:0007669"/>
    <property type="project" value="InterPro"/>
</dbReference>
<dbReference type="Gene3D" id="3.30.420.10">
    <property type="entry name" value="Ribonuclease H-like superfamily/Ribonuclease H"/>
    <property type="match status" value="1"/>
</dbReference>
<accession>A0A8S2H4A7</accession>
<reference evidence="3" key="1">
    <citation type="submission" date="2021-02" db="EMBL/GenBank/DDBJ databases">
        <authorList>
            <person name="Nowell W R."/>
        </authorList>
    </citation>
    <scope>NUCLEOTIDE SEQUENCE</scope>
</reference>
<dbReference type="SUPFAM" id="SSF53098">
    <property type="entry name" value="Ribonuclease H-like"/>
    <property type="match status" value="1"/>
</dbReference>